<reference evidence="3" key="2">
    <citation type="submission" date="2021-02" db="EMBL/GenBank/DDBJ databases">
        <authorList>
            <person name="Kimball J.A."/>
            <person name="Haas M.W."/>
            <person name="Macchietto M."/>
            <person name="Kono T."/>
            <person name="Duquette J."/>
            <person name="Shao M."/>
        </authorList>
    </citation>
    <scope>NUCLEOTIDE SEQUENCE</scope>
    <source>
        <tissue evidence="3">Fresh leaf tissue</tissue>
    </source>
</reference>
<evidence type="ECO:0000313" key="4">
    <source>
        <dbReference type="Proteomes" id="UP000729402"/>
    </source>
</evidence>
<accession>A0A8J6C219</accession>
<reference evidence="3" key="1">
    <citation type="journal article" date="2021" name="bioRxiv">
        <title>Whole Genome Assembly and Annotation of Northern Wild Rice, Zizania palustris L., Supports a Whole Genome Duplication in the Zizania Genus.</title>
        <authorList>
            <person name="Haas M."/>
            <person name="Kono T."/>
            <person name="Macchietto M."/>
            <person name="Millas R."/>
            <person name="McGilp L."/>
            <person name="Shao M."/>
            <person name="Duquette J."/>
            <person name="Hirsch C.N."/>
            <person name="Kimball J."/>
        </authorList>
    </citation>
    <scope>NUCLEOTIDE SEQUENCE</scope>
    <source>
        <tissue evidence="3">Fresh leaf tissue</tissue>
    </source>
</reference>
<proteinExistence type="predicted"/>
<keyword evidence="1" id="KW-0479">Metal-binding</keyword>
<dbReference type="PANTHER" id="PTHR45811">
    <property type="entry name" value="COPPER TRANSPORT PROTEIN FAMILY-RELATED"/>
    <property type="match status" value="1"/>
</dbReference>
<evidence type="ECO:0000256" key="2">
    <source>
        <dbReference type="SAM" id="MobiDB-lite"/>
    </source>
</evidence>
<organism evidence="3 4">
    <name type="scientific">Zizania palustris</name>
    <name type="common">Northern wild rice</name>
    <dbReference type="NCBI Taxonomy" id="103762"/>
    <lineage>
        <taxon>Eukaryota</taxon>
        <taxon>Viridiplantae</taxon>
        <taxon>Streptophyta</taxon>
        <taxon>Embryophyta</taxon>
        <taxon>Tracheophyta</taxon>
        <taxon>Spermatophyta</taxon>
        <taxon>Magnoliopsida</taxon>
        <taxon>Liliopsida</taxon>
        <taxon>Poales</taxon>
        <taxon>Poaceae</taxon>
        <taxon>BOP clade</taxon>
        <taxon>Oryzoideae</taxon>
        <taxon>Oryzeae</taxon>
        <taxon>Zizaniinae</taxon>
        <taxon>Zizania</taxon>
    </lineage>
</organism>
<gene>
    <name evidence="3" type="ORF">GUJ93_ZPchr0013g35165</name>
</gene>
<sequence length="106" mass="11187">MEADGEKGAMTVVGEVDVVCVVTELRKAKFTAVVVSVGPEKEPDPPKKPDPDEPKKPDEPKPPLHHCCDGACNFCRPCPPPPCGLPAGGGVVVYEEAAEDYGCIIM</sequence>
<dbReference type="EMBL" id="JAAALK010000079">
    <property type="protein sequence ID" value="KAG8097362.1"/>
    <property type="molecule type" value="Genomic_DNA"/>
</dbReference>
<dbReference type="EMBL" id="JAAALK010000079">
    <property type="protein sequence ID" value="KAG8097363.1"/>
    <property type="molecule type" value="Genomic_DNA"/>
</dbReference>
<keyword evidence="4" id="KW-1185">Reference proteome</keyword>
<dbReference type="PANTHER" id="PTHR45811:SF17">
    <property type="entry name" value="HEAVY METAL-ASSOCIATED DOMAIN CONTAINING PROTEIN"/>
    <property type="match status" value="1"/>
</dbReference>
<feature type="region of interest" description="Disordered" evidence="2">
    <location>
        <begin position="36"/>
        <end position="61"/>
    </location>
</feature>
<protein>
    <submittedName>
        <fullName evidence="3">Uncharacterized protein</fullName>
    </submittedName>
</protein>
<name>A0A8J6C219_ZIZPA</name>
<comment type="caution">
    <text evidence="3">The sequence shown here is derived from an EMBL/GenBank/DDBJ whole genome shotgun (WGS) entry which is preliminary data.</text>
</comment>
<dbReference type="InterPro" id="IPR051863">
    <property type="entry name" value="HIPP"/>
</dbReference>
<feature type="compositionally biased region" description="Basic and acidic residues" evidence="2">
    <location>
        <begin position="39"/>
        <end position="61"/>
    </location>
</feature>
<dbReference type="GO" id="GO:0046872">
    <property type="term" value="F:metal ion binding"/>
    <property type="evidence" value="ECO:0007669"/>
    <property type="project" value="UniProtKB-KW"/>
</dbReference>
<dbReference type="Proteomes" id="UP000729402">
    <property type="component" value="Unassembled WGS sequence"/>
</dbReference>
<dbReference type="AlphaFoldDB" id="A0A8J6C219"/>
<evidence type="ECO:0000313" key="3">
    <source>
        <dbReference type="EMBL" id="KAG8097363.1"/>
    </source>
</evidence>
<evidence type="ECO:0000256" key="1">
    <source>
        <dbReference type="ARBA" id="ARBA00022723"/>
    </source>
</evidence>